<accession>A0AAN4ZKA0</accession>
<reference evidence="3" key="1">
    <citation type="submission" date="2022-10" db="EMBL/GenBank/DDBJ databases">
        <title>Genome assembly of Pristionchus species.</title>
        <authorList>
            <person name="Yoshida K."/>
            <person name="Sommer R.J."/>
        </authorList>
    </citation>
    <scope>NUCLEOTIDE SEQUENCE [LARGE SCALE GENOMIC DNA]</scope>
    <source>
        <strain evidence="3">RS5460</strain>
    </source>
</reference>
<protein>
    <submittedName>
        <fullName evidence="2">Uncharacterized protein</fullName>
    </submittedName>
</protein>
<sequence length="175" mass="20232">TVSNGREESPGEEEGGAERPRVVRLRAFRLLNRGPSPFSLDLEQFDVRVLKLLCDYRLVLFPSRLQKIIGDHRERIVQLSERVRCRLKESGHFDGVEHPGAQQPSNDEDDDVHDVTKRTKEGNQRMSTHEIRDFWRFSGSMESSSTSSLFHFPSHLSRESQRFFHSQGVLIVCRV</sequence>
<gene>
    <name evidence="2" type="ORF">PMAYCL1PPCAC_11634</name>
</gene>
<feature type="non-terminal residue" evidence="2">
    <location>
        <position position="175"/>
    </location>
</feature>
<comment type="caution">
    <text evidence="2">The sequence shown here is derived from an EMBL/GenBank/DDBJ whole genome shotgun (WGS) entry which is preliminary data.</text>
</comment>
<dbReference type="Proteomes" id="UP001328107">
    <property type="component" value="Unassembled WGS sequence"/>
</dbReference>
<evidence type="ECO:0000313" key="3">
    <source>
        <dbReference type="Proteomes" id="UP001328107"/>
    </source>
</evidence>
<evidence type="ECO:0000256" key="1">
    <source>
        <dbReference type="SAM" id="MobiDB-lite"/>
    </source>
</evidence>
<keyword evidence="3" id="KW-1185">Reference proteome</keyword>
<feature type="non-terminal residue" evidence="2">
    <location>
        <position position="1"/>
    </location>
</feature>
<feature type="region of interest" description="Disordered" evidence="1">
    <location>
        <begin position="92"/>
        <end position="125"/>
    </location>
</feature>
<dbReference type="AlphaFoldDB" id="A0AAN4ZKA0"/>
<evidence type="ECO:0000313" key="2">
    <source>
        <dbReference type="EMBL" id="GMR41439.1"/>
    </source>
</evidence>
<organism evidence="2 3">
    <name type="scientific">Pristionchus mayeri</name>
    <dbReference type="NCBI Taxonomy" id="1317129"/>
    <lineage>
        <taxon>Eukaryota</taxon>
        <taxon>Metazoa</taxon>
        <taxon>Ecdysozoa</taxon>
        <taxon>Nematoda</taxon>
        <taxon>Chromadorea</taxon>
        <taxon>Rhabditida</taxon>
        <taxon>Rhabditina</taxon>
        <taxon>Diplogasteromorpha</taxon>
        <taxon>Diplogasteroidea</taxon>
        <taxon>Neodiplogasteridae</taxon>
        <taxon>Pristionchus</taxon>
    </lineage>
</organism>
<dbReference type="EMBL" id="BTRK01000003">
    <property type="protein sequence ID" value="GMR41439.1"/>
    <property type="molecule type" value="Genomic_DNA"/>
</dbReference>
<feature type="compositionally biased region" description="Basic and acidic residues" evidence="1">
    <location>
        <begin position="113"/>
        <end position="125"/>
    </location>
</feature>
<proteinExistence type="predicted"/>
<name>A0AAN4ZKA0_9BILA</name>